<feature type="transmembrane region" description="Helical" evidence="6">
    <location>
        <begin position="99"/>
        <end position="118"/>
    </location>
</feature>
<organism evidence="7 8">
    <name type="scientific">Nonomuraea soli</name>
    <dbReference type="NCBI Taxonomy" id="1032476"/>
    <lineage>
        <taxon>Bacteria</taxon>
        <taxon>Bacillati</taxon>
        <taxon>Actinomycetota</taxon>
        <taxon>Actinomycetes</taxon>
        <taxon>Streptosporangiales</taxon>
        <taxon>Streptosporangiaceae</taxon>
        <taxon>Nonomuraea</taxon>
    </lineage>
</organism>
<evidence type="ECO:0000313" key="8">
    <source>
        <dbReference type="Proteomes" id="UP000530928"/>
    </source>
</evidence>
<dbReference type="InterPro" id="IPR011701">
    <property type="entry name" value="MFS"/>
</dbReference>
<evidence type="ECO:0000256" key="5">
    <source>
        <dbReference type="ARBA" id="ARBA00023136"/>
    </source>
</evidence>
<feature type="transmembrane region" description="Helical" evidence="6">
    <location>
        <begin position="252"/>
        <end position="274"/>
    </location>
</feature>
<feature type="transmembrane region" description="Helical" evidence="6">
    <location>
        <begin position="9"/>
        <end position="35"/>
    </location>
</feature>
<feature type="transmembrane region" description="Helical" evidence="6">
    <location>
        <begin position="366"/>
        <end position="388"/>
    </location>
</feature>
<dbReference type="Gene3D" id="1.20.1250.20">
    <property type="entry name" value="MFS general substrate transporter like domains"/>
    <property type="match status" value="1"/>
</dbReference>
<proteinExistence type="predicted"/>
<dbReference type="RefSeq" id="WP_181609382.1">
    <property type="nucleotide sequence ID" value="NZ_BAABAM010000006.1"/>
</dbReference>
<dbReference type="EMBL" id="JACDUR010000002">
    <property type="protein sequence ID" value="MBA2890568.1"/>
    <property type="molecule type" value="Genomic_DNA"/>
</dbReference>
<dbReference type="PANTHER" id="PTHR23513:SF6">
    <property type="entry name" value="MAJOR FACILITATOR SUPERFAMILY ASSOCIATED DOMAIN-CONTAINING PROTEIN"/>
    <property type="match status" value="1"/>
</dbReference>
<gene>
    <name evidence="7" type="ORF">HNR30_001909</name>
</gene>
<evidence type="ECO:0000256" key="3">
    <source>
        <dbReference type="ARBA" id="ARBA00022692"/>
    </source>
</evidence>
<feature type="transmembrane region" description="Helical" evidence="6">
    <location>
        <begin position="41"/>
        <end position="61"/>
    </location>
</feature>
<sequence length="435" mass="43700">MSNHTIRFALVWTASLVSAVGSGLTGFVLGVWIYTTTGSPTQFAAAMLSGMIPGILIGPFAGVVIDRFDRRRVMVLTDSLAAASTAAVAVLAASDALTVWHVCAASAVSAACGTFHITAYQAMTPLLIPDKHLARANGLMHVSTATQIAAPVVGGTLLAAIGLPGVLVLDLATFAVAVLTLTLVGLPEKVLRPEPVAERPTVLADLATGLRHLRGRPGLGALAAVMTGFGFLFAVAGVLVQPLILSFSDPGVLGLLMFAGGAGMFAGSLVMGAWGGPKARLRGVALFMALGALLLLAHAVRPWPLLVAVAAAAFLFTLPIVNGSAYALLQSRIDPPLLGRTLGTVQTFGAAAAALAYVVAAPLAEFVAGPLMAPGGALAGSVGALIGVGEGRGIALVLAADGLLLGVLAALTVALPRLRRIETPAPGPVPAAAVS</sequence>
<dbReference type="GO" id="GO:0005886">
    <property type="term" value="C:plasma membrane"/>
    <property type="evidence" value="ECO:0007669"/>
    <property type="project" value="UniProtKB-SubCell"/>
</dbReference>
<name>A0A7W0CG79_9ACTN</name>
<dbReference type="SUPFAM" id="SSF103473">
    <property type="entry name" value="MFS general substrate transporter"/>
    <property type="match status" value="1"/>
</dbReference>
<accession>A0A7W0CG79</accession>
<evidence type="ECO:0000313" key="7">
    <source>
        <dbReference type="EMBL" id="MBA2890568.1"/>
    </source>
</evidence>
<feature type="transmembrane region" description="Helical" evidence="6">
    <location>
        <begin position="395"/>
        <end position="415"/>
    </location>
</feature>
<evidence type="ECO:0000256" key="6">
    <source>
        <dbReference type="SAM" id="Phobius"/>
    </source>
</evidence>
<evidence type="ECO:0000256" key="2">
    <source>
        <dbReference type="ARBA" id="ARBA00022475"/>
    </source>
</evidence>
<comment type="subcellular location">
    <subcellularLocation>
        <location evidence="1">Cell membrane</location>
        <topology evidence="1">Multi-pass membrane protein</topology>
    </subcellularLocation>
</comment>
<feature type="transmembrane region" description="Helical" evidence="6">
    <location>
        <begin position="281"/>
        <end position="300"/>
    </location>
</feature>
<keyword evidence="4 6" id="KW-1133">Transmembrane helix</keyword>
<feature type="transmembrane region" description="Helical" evidence="6">
    <location>
        <begin position="139"/>
        <end position="161"/>
    </location>
</feature>
<evidence type="ECO:0000256" key="1">
    <source>
        <dbReference type="ARBA" id="ARBA00004651"/>
    </source>
</evidence>
<dbReference type="PANTHER" id="PTHR23513">
    <property type="entry name" value="INTEGRAL MEMBRANE EFFLUX PROTEIN-RELATED"/>
    <property type="match status" value="1"/>
</dbReference>
<dbReference type="AlphaFoldDB" id="A0A7W0CG79"/>
<reference evidence="7 8" key="1">
    <citation type="submission" date="2020-07" db="EMBL/GenBank/DDBJ databases">
        <title>Genomic Encyclopedia of Type Strains, Phase IV (KMG-IV): sequencing the most valuable type-strain genomes for metagenomic binning, comparative biology and taxonomic classification.</title>
        <authorList>
            <person name="Goeker M."/>
        </authorList>
    </citation>
    <scope>NUCLEOTIDE SEQUENCE [LARGE SCALE GENOMIC DNA]</scope>
    <source>
        <strain evidence="7 8">DSM 45533</strain>
    </source>
</reference>
<dbReference type="InterPro" id="IPR036259">
    <property type="entry name" value="MFS_trans_sf"/>
</dbReference>
<feature type="transmembrane region" description="Helical" evidence="6">
    <location>
        <begin position="219"/>
        <end position="240"/>
    </location>
</feature>
<dbReference type="Proteomes" id="UP000530928">
    <property type="component" value="Unassembled WGS sequence"/>
</dbReference>
<keyword evidence="5 6" id="KW-0472">Membrane</keyword>
<comment type="caution">
    <text evidence="7">The sequence shown here is derived from an EMBL/GenBank/DDBJ whole genome shotgun (WGS) entry which is preliminary data.</text>
</comment>
<protein>
    <submittedName>
        <fullName evidence="7">Putative MFS family arabinose efflux permease</fullName>
    </submittedName>
</protein>
<dbReference type="GO" id="GO:0022857">
    <property type="term" value="F:transmembrane transporter activity"/>
    <property type="evidence" value="ECO:0007669"/>
    <property type="project" value="InterPro"/>
</dbReference>
<feature type="transmembrane region" description="Helical" evidence="6">
    <location>
        <begin position="306"/>
        <end position="329"/>
    </location>
</feature>
<evidence type="ECO:0000256" key="4">
    <source>
        <dbReference type="ARBA" id="ARBA00022989"/>
    </source>
</evidence>
<keyword evidence="2" id="KW-1003">Cell membrane</keyword>
<dbReference type="Pfam" id="PF07690">
    <property type="entry name" value="MFS_1"/>
    <property type="match status" value="1"/>
</dbReference>
<keyword evidence="8" id="KW-1185">Reference proteome</keyword>
<keyword evidence="3 6" id="KW-0812">Transmembrane</keyword>
<dbReference type="CDD" id="cd06173">
    <property type="entry name" value="MFS_MefA_like"/>
    <property type="match status" value="1"/>
</dbReference>
<feature type="transmembrane region" description="Helical" evidence="6">
    <location>
        <begin position="341"/>
        <end position="360"/>
    </location>
</feature>